<name>A0ABW3I8H1_9PAST</name>
<keyword evidence="4" id="KW-0812">Transmembrane</keyword>
<proteinExistence type="predicted"/>
<keyword evidence="9" id="KW-0998">Cell outer membrane</keyword>
<evidence type="ECO:0000256" key="1">
    <source>
        <dbReference type="ARBA" id="ARBA00004571"/>
    </source>
</evidence>
<comment type="caution">
    <text evidence="12">The sequence shown here is derived from an EMBL/GenBank/DDBJ whole genome shotgun (WGS) entry which is preliminary data.</text>
</comment>
<feature type="signal peptide" evidence="10">
    <location>
        <begin position="1"/>
        <end position="20"/>
    </location>
</feature>
<keyword evidence="7" id="KW-0626">Porin</keyword>
<feature type="chain" id="PRO_5046872701" evidence="10">
    <location>
        <begin position="21"/>
        <end position="338"/>
    </location>
</feature>
<evidence type="ECO:0000256" key="6">
    <source>
        <dbReference type="ARBA" id="ARBA00023065"/>
    </source>
</evidence>
<accession>A0ABW3I8H1</accession>
<dbReference type="SUPFAM" id="SSF56935">
    <property type="entry name" value="Porins"/>
    <property type="match status" value="1"/>
</dbReference>
<evidence type="ECO:0000256" key="7">
    <source>
        <dbReference type="ARBA" id="ARBA00023114"/>
    </source>
</evidence>
<feature type="domain" description="Porin" evidence="11">
    <location>
        <begin position="7"/>
        <end position="313"/>
    </location>
</feature>
<protein>
    <submittedName>
        <fullName evidence="12">Porin</fullName>
    </submittedName>
</protein>
<organism evidence="12 13">
    <name type="scientific">Seminibacterium arietis</name>
    <dbReference type="NCBI Taxonomy" id="1173502"/>
    <lineage>
        <taxon>Bacteria</taxon>
        <taxon>Pseudomonadati</taxon>
        <taxon>Pseudomonadota</taxon>
        <taxon>Gammaproteobacteria</taxon>
        <taxon>Pasteurellales</taxon>
        <taxon>Pasteurellaceae</taxon>
        <taxon>Seminibacterium</taxon>
    </lineage>
</organism>
<evidence type="ECO:0000256" key="3">
    <source>
        <dbReference type="ARBA" id="ARBA00022452"/>
    </source>
</evidence>
<gene>
    <name evidence="12" type="ORF">ACFQ02_02295</name>
</gene>
<dbReference type="PANTHER" id="PTHR34501">
    <property type="entry name" value="PROTEIN YDDL-RELATED"/>
    <property type="match status" value="1"/>
</dbReference>
<evidence type="ECO:0000313" key="13">
    <source>
        <dbReference type="Proteomes" id="UP001596996"/>
    </source>
</evidence>
<evidence type="ECO:0000256" key="9">
    <source>
        <dbReference type="ARBA" id="ARBA00023237"/>
    </source>
</evidence>
<dbReference type="Pfam" id="PF13609">
    <property type="entry name" value="Porin_4"/>
    <property type="match status" value="1"/>
</dbReference>
<reference evidence="13" key="1">
    <citation type="journal article" date="2019" name="Int. J. Syst. Evol. Microbiol.">
        <title>The Global Catalogue of Microorganisms (GCM) 10K type strain sequencing project: providing services to taxonomists for standard genome sequencing and annotation.</title>
        <authorList>
            <consortium name="The Broad Institute Genomics Platform"/>
            <consortium name="The Broad Institute Genome Sequencing Center for Infectious Disease"/>
            <person name="Wu L."/>
            <person name="Ma J."/>
        </authorList>
    </citation>
    <scope>NUCLEOTIDE SEQUENCE [LARGE SCALE GENOMIC DNA]</scope>
    <source>
        <strain evidence="13">CCUG 61707</strain>
    </source>
</reference>
<dbReference type="Gene3D" id="2.40.160.10">
    <property type="entry name" value="Porin"/>
    <property type="match status" value="1"/>
</dbReference>
<keyword evidence="5 10" id="KW-0732">Signal</keyword>
<dbReference type="CDD" id="cd00342">
    <property type="entry name" value="gram_neg_porins"/>
    <property type="match status" value="1"/>
</dbReference>
<evidence type="ECO:0000256" key="2">
    <source>
        <dbReference type="ARBA" id="ARBA00022448"/>
    </source>
</evidence>
<dbReference type="RefSeq" id="WP_380818742.1">
    <property type="nucleotide sequence ID" value="NZ_JBHTJN010000004.1"/>
</dbReference>
<dbReference type="InterPro" id="IPR023614">
    <property type="entry name" value="Porin_dom_sf"/>
</dbReference>
<sequence length="338" mass="36346">MKKTLVALAVAAVAATSANATVVYNQDGTKIGVSGRVALVVSKTKETRTDLYDNGSRFRIDASQELGTGFSALGAAELRFGNKNNEFKDIVLKRLYAGLKHDNVGTLTFGKQLTIGDDVTVADYTYNGFGANTVISSGDKVIRLQSPDLDGLTLEADYVFSGSNKKGEPNADGFVVGAKYETSYDDFGVNLIAAYSQKRIAEHKVDKVESHKLKGLAVGAEVSHGPVAVAFNWANEKGTPSTEAGKLKRDLFEVGAKYQFTDVNSIYGQYYWGNGKLTKADKTTKGKLKGWFVGADHKFAKNVLVYLEGGKSKGEVGLADMSKDGKEKVVHAGLRVLF</sequence>
<keyword evidence="6" id="KW-0406">Ion transport</keyword>
<keyword evidence="3" id="KW-1134">Transmembrane beta strand</keyword>
<keyword evidence="13" id="KW-1185">Reference proteome</keyword>
<dbReference type="Proteomes" id="UP001596996">
    <property type="component" value="Unassembled WGS sequence"/>
</dbReference>
<keyword evidence="8" id="KW-0472">Membrane</keyword>
<dbReference type="PANTHER" id="PTHR34501:SF2">
    <property type="entry name" value="OUTER MEMBRANE PORIN F-RELATED"/>
    <property type="match status" value="1"/>
</dbReference>
<keyword evidence="2" id="KW-0813">Transport</keyword>
<evidence type="ECO:0000256" key="10">
    <source>
        <dbReference type="SAM" id="SignalP"/>
    </source>
</evidence>
<evidence type="ECO:0000256" key="5">
    <source>
        <dbReference type="ARBA" id="ARBA00022729"/>
    </source>
</evidence>
<comment type="subcellular location">
    <subcellularLocation>
        <location evidence="1">Cell outer membrane</location>
        <topology evidence="1">Multi-pass membrane protein</topology>
    </subcellularLocation>
</comment>
<dbReference type="EMBL" id="JBHTJN010000004">
    <property type="protein sequence ID" value="MFD0965692.1"/>
    <property type="molecule type" value="Genomic_DNA"/>
</dbReference>
<evidence type="ECO:0000313" key="12">
    <source>
        <dbReference type="EMBL" id="MFD0965692.1"/>
    </source>
</evidence>
<evidence type="ECO:0000256" key="8">
    <source>
        <dbReference type="ARBA" id="ARBA00023136"/>
    </source>
</evidence>
<evidence type="ECO:0000259" key="11">
    <source>
        <dbReference type="Pfam" id="PF13609"/>
    </source>
</evidence>
<evidence type="ECO:0000256" key="4">
    <source>
        <dbReference type="ARBA" id="ARBA00022692"/>
    </source>
</evidence>
<dbReference type="InterPro" id="IPR033900">
    <property type="entry name" value="Gram_neg_porin_domain"/>
</dbReference>
<dbReference type="InterPro" id="IPR050298">
    <property type="entry name" value="Gram-neg_bact_OMP"/>
</dbReference>